<feature type="domain" description="GHMP kinase C-terminal" evidence="15">
    <location>
        <begin position="228"/>
        <end position="299"/>
    </location>
</feature>
<dbReference type="InterPro" id="IPR013750">
    <property type="entry name" value="GHMP_kinase_C_dom"/>
</dbReference>
<evidence type="ECO:0000256" key="7">
    <source>
        <dbReference type="ARBA" id="ARBA00022697"/>
    </source>
</evidence>
<name>A0ABZ1BLA7_9FIRM</name>
<keyword evidence="13" id="KW-0963">Cytoplasm</keyword>
<evidence type="ECO:0000256" key="13">
    <source>
        <dbReference type="HAMAP-Rule" id="MF_00384"/>
    </source>
</evidence>
<dbReference type="SUPFAM" id="SSF55060">
    <property type="entry name" value="GHMP Kinase, C-terminal domain"/>
    <property type="match status" value="1"/>
</dbReference>
<reference evidence="17" key="1">
    <citation type="submission" date="2023-12" db="EMBL/GenBank/DDBJ databases">
        <title>Novel isolates from deep terrestrial aquifers shed light on the physiology and ecology of the class Limnochordia.</title>
        <authorList>
            <person name="Karnachuk O.V."/>
            <person name="Lukina A.P."/>
            <person name="Avakyan M.R."/>
            <person name="Kadnikov V."/>
            <person name="Begmatov S."/>
            <person name="Beletsky A.V."/>
            <person name="Mardanov A.V."/>
            <person name="Ravin N.V."/>
        </authorList>
    </citation>
    <scope>NUCLEOTIDE SEQUENCE [LARGE SCALE GENOMIC DNA]</scope>
    <source>
        <strain evidence="17">LN</strain>
    </source>
</reference>
<evidence type="ECO:0000256" key="4">
    <source>
        <dbReference type="ARBA" id="ARBA00017858"/>
    </source>
</evidence>
<dbReference type="InterPro" id="IPR000870">
    <property type="entry name" value="Homoserine_kinase"/>
</dbReference>
<evidence type="ECO:0000256" key="2">
    <source>
        <dbReference type="ARBA" id="ARBA00007370"/>
    </source>
</evidence>
<dbReference type="PANTHER" id="PTHR20861:SF1">
    <property type="entry name" value="HOMOSERINE KINASE"/>
    <property type="match status" value="1"/>
</dbReference>
<organism evidence="16 17">
    <name type="scientific">Geochorda subterranea</name>
    <dbReference type="NCBI Taxonomy" id="3109564"/>
    <lineage>
        <taxon>Bacteria</taxon>
        <taxon>Bacillati</taxon>
        <taxon>Bacillota</taxon>
        <taxon>Limnochordia</taxon>
        <taxon>Limnochordales</taxon>
        <taxon>Geochordaceae</taxon>
        <taxon>Geochorda</taxon>
    </lineage>
</organism>
<dbReference type="PIRSF" id="PIRSF000676">
    <property type="entry name" value="Homoser_kin"/>
    <property type="match status" value="1"/>
</dbReference>
<dbReference type="Pfam" id="PF08544">
    <property type="entry name" value="GHMP_kinases_C"/>
    <property type="match status" value="1"/>
</dbReference>
<dbReference type="Gene3D" id="3.30.70.890">
    <property type="entry name" value="GHMP kinase, C-terminal domain"/>
    <property type="match status" value="1"/>
</dbReference>
<evidence type="ECO:0000313" key="16">
    <source>
        <dbReference type="EMBL" id="WRP13231.1"/>
    </source>
</evidence>
<feature type="domain" description="GHMP kinase N-terminal" evidence="14">
    <location>
        <begin position="79"/>
        <end position="163"/>
    </location>
</feature>
<dbReference type="HAMAP" id="MF_00384">
    <property type="entry name" value="Homoser_kinase"/>
    <property type="match status" value="1"/>
</dbReference>
<evidence type="ECO:0000256" key="10">
    <source>
        <dbReference type="ARBA" id="ARBA00022840"/>
    </source>
</evidence>
<gene>
    <name evidence="13 16" type="primary">thrB</name>
    <name evidence="16" type="ORF">VLY81_07125</name>
</gene>
<keyword evidence="7 13" id="KW-0791">Threonine biosynthesis</keyword>
<evidence type="ECO:0000256" key="9">
    <source>
        <dbReference type="ARBA" id="ARBA00022777"/>
    </source>
</evidence>
<dbReference type="Gene3D" id="3.30.230.10">
    <property type="match status" value="1"/>
</dbReference>
<evidence type="ECO:0000256" key="5">
    <source>
        <dbReference type="ARBA" id="ARBA00022605"/>
    </source>
</evidence>
<dbReference type="Proteomes" id="UP001333102">
    <property type="component" value="Chromosome"/>
</dbReference>
<feature type="binding site" evidence="13">
    <location>
        <begin position="110"/>
        <end position="120"/>
    </location>
    <ligand>
        <name>ATP</name>
        <dbReference type="ChEBI" id="CHEBI:30616"/>
    </ligand>
</feature>
<keyword evidence="10 13" id="KW-0067">ATP-binding</keyword>
<evidence type="ECO:0000256" key="1">
    <source>
        <dbReference type="ARBA" id="ARBA00005015"/>
    </source>
</evidence>
<dbReference type="RefSeq" id="WP_324667475.1">
    <property type="nucleotide sequence ID" value="NZ_CP141614.1"/>
</dbReference>
<dbReference type="Pfam" id="PF00288">
    <property type="entry name" value="GHMP_kinases_N"/>
    <property type="match status" value="1"/>
</dbReference>
<evidence type="ECO:0000256" key="12">
    <source>
        <dbReference type="ARBA" id="ARBA00049954"/>
    </source>
</evidence>
<keyword evidence="5 13" id="KW-0028">Amino-acid biosynthesis</keyword>
<dbReference type="InterPro" id="IPR036554">
    <property type="entry name" value="GHMP_kinase_C_sf"/>
</dbReference>
<evidence type="ECO:0000313" key="17">
    <source>
        <dbReference type="Proteomes" id="UP001333102"/>
    </source>
</evidence>
<dbReference type="PROSITE" id="PS00627">
    <property type="entry name" value="GHMP_KINASES_ATP"/>
    <property type="match status" value="1"/>
</dbReference>
<protein>
    <recommendedName>
        <fullName evidence="4 13">Homoserine kinase</fullName>
        <shortName evidence="13">HK</shortName>
        <shortName evidence="13">HSK</shortName>
        <ecNumber evidence="3 13">2.7.1.39</ecNumber>
    </recommendedName>
</protein>
<dbReference type="SUPFAM" id="SSF54211">
    <property type="entry name" value="Ribosomal protein S5 domain 2-like"/>
    <property type="match status" value="1"/>
</dbReference>
<comment type="function">
    <text evidence="12 13">Catalyzes the ATP-dependent phosphorylation of L-homoserine to L-homoserine phosphate.</text>
</comment>
<sequence>MDETPVSPIEAAWVDVPASTANLGPGFDALGLALELRLRVTMRWVATEGGPQAWPPALAGLTVTGEGAGRIERGAANRLWQAAQAVFGRIEAPSWARGRAVEVEAHNAIPVGAGLGSSAAAAVAGLWAANALAGSPLSYGTLLEMAAAMEGHADNAAAAALGGLVVARRGRTGAVTAIRVPLPRGELVAALAVPDFALPTERARRVLPATVSREDAVFNVGGASLTVAALTTGRFEVLAEAMADRLHQPHRSALVPGLDAAMEAAVVAGAYGAALSGAGPSVVALCPSHRGDEVAVAMAGAMSRNGLQVRAMVLPVATEGARLRVRRRASAPGAGGDERESG</sequence>
<dbReference type="PANTHER" id="PTHR20861">
    <property type="entry name" value="HOMOSERINE/4-DIPHOSPHOCYTIDYL-2-C-METHYL-D-ERYTHRITOL KINASE"/>
    <property type="match status" value="1"/>
</dbReference>
<dbReference type="GO" id="GO:0004413">
    <property type="term" value="F:homoserine kinase activity"/>
    <property type="evidence" value="ECO:0007669"/>
    <property type="project" value="UniProtKB-EC"/>
</dbReference>
<evidence type="ECO:0000256" key="3">
    <source>
        <dbReference type="ARBA" id="ARBA00012078"/>
    </source>
</evidence>
<comment type="pathway">
    <text evidence="1 13">Amino-acid biosynthesis; L-threonine biosynthesis; L-threonine from L-aspartate: step 4/5.</text>
</comment>
<comment type="similarity">
    <text evidence="2 13">Belongs to the GHMP kinase family. Homoserine kinase subfamily.</text>
</comment>
<evidence type="ECO:0000256" key="8">
    <source>
        <dbReference type="ARBA" id="ARBA00022741"/>
    </source>
</evidence>
<comment type="subcellular location">
    <subcellularLocation>
        <location evidence="13">Cytoplasm</location>
    </subcellularLocation>
</comment>
<evidence type="ECO:0000259" key="14">
    <source>
        <dbReference type="Pfam" id="PF00288"/>
    </source>
</evidence>
<dbReference type="PRINTS" id="PR00958">
    <property type="entry name" value="HOMSERKINASE"/>
</dbReference>
<dbReference type="EC" id="2.7.1.39" evidence="3 13"/>
<dbReference type="InterPro" id="IPR020568">
    <property type="entry name" value="Ribosomal_Su5_D2-typ_SF"/>
</dbReference>
<keyword evidence="6 13" id="KW-0808">Transferase</keyword>
<comment type="catalytic activity">
    <reaction evidence="11 13">
        <text>L-homoserine + ATP = O-phospho-L-homoserine + ADP + H(+)</text>
        <dbReference type="Rhea" id="RHEA:13985"/>
        <dbReference type="ChEBI" id="CHEBI:15378"/>
        <dbReference type="ChEBI" id="CHEBI:30616"/>
        <dbReference type="ChEBI" id="CHEBI:57476"/>
        <dbReference type="ChEBI" id="CHEBI:57590"/>
        <dbReference type="ChEBI" id="CHEBI:456216"/>
        <dbReference type="EC" id="2.7.1.39"/>
    </reaction>
</comment>
<keyword evidence="17" id="KW-1185">Reference proteome</keyword>
<dbReference type="NCBIfam" id="TIGR00191">
    <property type="entry name" value="thrB"/>
    <property type="match status" value="1"/>
</dbReference>
<accession>A0ABZ1BLA7</accession>
<proteinExistence type="inferred from homology"/>
<evidence type="ECO:0000256" key="11">
    <source>
        <dbReference type="ARBA" id="ARBA00049375"/>
    </source>
</evidence>
<dbReference type="InterPro" id="IPR006204">
    <property type="entry name" value="GHMP_kinase_N_dom"/>
</dbReference>
<dbReference type="InterPro" id="IPR014721">
    <property type="entry name" value="Ribsml_uS5_D2-typ_fold_subgr"/>
</dbReference>
<dbReference type="EMBL" id="CP141614">
    <property type="protein sequence ID" value="WRP13231.1"/>
    <property type="molecule type" value="Genomic_DNA"/>
</dbReference>
<evidence type="ECO:0000256" key="6">
    <source>
        <dbReference type="ARBA" id="ARBA00022679"/>
    </source>
</evidence>
<keyword evidence="8 13" id="KW-0547">Nucleotide-binding</keyword>
<dbReference type="InterPro" id="IPR006203">
    <property type="entry name" value="GHMP_knse_ATP-bd_CS"/>
</dbReference>
<evidence type="ECO:0000259" key="15">
    <source>
        <dbReference type="Pfam" id="PF08544"/>
    </source>
</evidence>
<keyword evidence="9 13" id="KW-0418">Kinase</keyword>